<dbReference type="SUPFAM" id="SSF88946">
    <property type="entry name" value="Sigma2 domain of RNA polymerase sigma factors"/>
    <property type="match status" value="1"/>
</dbReference>
<comment type="similarity">
    <text evidence="1">Belongs to the sigma-70 factor family. ECF subfamily.</text>
</comment>
<dbReference type="Gene3D" id="1.10.10.10">
    <property type="entry name" value="Winged helix-like DNA-binding domain superfamily/Winged helix DNA-binding domain"/>
    <property type="match status" value="1"/>
</dbReference>
<dbReference type="RefSeq" id="WP_270690230.1">
    <property type="nucleotide sequence ID" value="NZ_JAQFWQ010000139.1"/>
</dbReference>
<dbReference type="Pfam" id="PF04542">
    <property type="entry name" value="Sigma70_r2"/>
    <property type="match status" value="1"/>
</dbReference>
<evidence type="ECO:0000259" key="6">
    <source>
        <dbReference type="Pfam" id="PF04542"/>
    </source>
</evidence>
<organism evidence="8 9">
    <name type="scientific">Nocardiopsis endophytica</name>
    <dbReference type="NCBI Taxonomy" id="3018445"/>
    <lineage>
        <taxon>Bacteria</taxon>
        <taxon>Bacillati</taxon>
        <taxon>Actinomycetota</taxon>
        <taxon>Actinomycetes</taxon>
        <taxon>Streptosporangiales</taxon>
        <taxon>Nocardiopsidaceae</taxon>
        <taxon>Nocardiopsis</taxon>
    </lineage>
</organism>
<dbReference type="EMBL" id="JAQFWQ010000139">
    <property type="protein sequence ID" value="MDA2814732.1"/>
    <property type="molecule type" value="Genomic_DNA"/>
</dbReference>
<dbReference type="SUPFAM" id="SSF88659">
    <property type="entry name" value="Sigma3 and sigma4 domains of RNA polymerase sigma factors"/>
    <property type="match status" value="1"/>
</dbReference>
<dbReference type="InterPro" id="IPR013324">
    <property type="entry name" value="RNA_pol_sigma_r3/r4-like"/>
</dbReference>
<keyword evidence="2" id="KW-0805">Transcription regulation</keyword>
<comment type="caution">
    <text evidence="8">The sequence shown here is derived from an EMBL/GenBank/DDBJ whole genome shotgun (WGS) entry which is preliminary data.</text>
</comment>
<dbReference type="Pfam" id="PF08281">
    <property type="entry name" value="Sigma70_r4_2"/>
    <property type="match status" value="1"/>
</dbReference>
<proteinExistence type="inferred from homology"/>
<gene>
    <name evidence="8" type="ORF">O4J56_29075</name>
</gene>
<evidence type="ECO:0000313" key="9">
    <source>
        <dbReference type="Proteomes" id="UP001527866"/>
    </source>
</evidence>
<evidence type="ECO:0000256" key="4">
    <source>
        <dbReference type="ARBA" id="ARBA00023125"/>
    </source>
</evidence>
<evidence type="ECO:0000259" key="7">
    <source>
        <dbReference type="Pfam" id="PF08281"/>
    </source>
</evidence>
<sequence length="182" mass="19846">MPGRPGPPDGVLAERAQDGDTAAFETLVLRHQDTVFRVALRTLGDREEAADAAQEALVTAWRRLPSLRDADRFRPWLLRIAARGALDAARARAPEHPIPEGAEVADPAAGPAGRAVGSGLRQALDHALADLPPPQRICWILREMEGLGYEEIADVVDATPTAVRGRIHRARTRLVEALEPWR</sequence>
<dbReference type="Proteomes" id="UP001527866">
    <property type="component" value="Unassembled WGS sequence"/>
</dbReference>
<dbReference type="InterPro" id="IPR036388">
    <property type="entry name" value="WH-like_DNA-bd_sf"/>
</dbReference>
<keyword evidence="5" id="KW-0804">Transcription</keyword>
<accession>A0ABT4UCV9</accession>
<keyword evidence="9" id="KW-1185">Reference proteome</keyword>
<evidence type="ECO:0000256" key="1">
    <source>
        <dbReference type="ARBA" id="ARBA00010641"/>
    </source>
</evidence>
<keyword evidence="4" id="KW-0238">DNA-binding</keyword>
<protein>
    <submittedName>
        <fullName evidence="8">RNA polymerase sigma factor</fullName>
    </submittedName>
</protein>
<dbReference type="InterPro" id="IPR013249">
    <property type="entry name" value="RNA_pol_sigma70_r4_t2"/>
</dbReference>
<dbReference type="NCBIfam" id="TIGR02937">
    <property type="entry name" value="sigma70-ECF"/>
    <property type="match status" value="1"/>
</dbReference>
<evidence type="ECO:0000256" key="5">
    <source>
        <dbReference type="ARBA" id="ARBA00023163"/>
    </source>
</evidence>
<name>A0ABT4UCV9_9ACTN</name>
<dbReference type="PANTHER" id="PTHR43133:SF8">
    <property type="entry name" value="RNA POLYMERASE SIGMA FACTOR HI_1459-RELATED"/>
    <property type="match status" value="1"/>
</dbReference>
<evidence type="ECO:0000256" key="3">
    <source>
        <dbReference type="ARBA" id="ARBA00023082"/>
    </source>
</evidence>
<dbReference type="CDD" id="cd06171">
    <property type="entry name" value="Sigma70_r4"/>
    <property type="match status" value="1"/>
</dbReference>
<dbReference type="PANTHER" id="PTHR43133">
    <property type="entry name" value="RNA POLYMERASE ECF-TYPE SIGMA FACTO"/>
    <property type="match status" value="1"/>
</dbReference>
<dbReference type="Gene3D" id="1.10.1740.10">
    <property type="match status" value="1"/>
</dbReference>
<feature type="domain" description="RNA polymerase sigma-70 region 2" evidence="6">
    <location>
        <begin position="27"/>
        <end position="93"/>
    </location>
</feature>
<dbReference type="InterPro" id="IPR007627">
    <property type="entry name" value="RNA_pol_sigma70_r2"/>
</dbReference>
<reference evidence="8 9" key="1">
    <citation type="submission" date="2023-01" db="EMBL/GenBank/DDBJ databases">
        <title>Draft genome sequence of Nocardiopsis sp. RSe5-2 isolated from halophytes.</title>
        <authorList>
            <person name="Duangmal K."/>
            <person name="Chantavorakit T."/>
        </authorList>
    </citation>
    <scope>NUCLEOTIDE SEQUENCE [LARGE SCALE GENOMIC DNA]</scope>
    <source>
        <strain evidence="8 9">RSe5-2</strain>
    </source>
</reference>
<evidence type="ECO:0000256" key="2">
    <source>
        <dbReference type="ARBA" id="ARBA00023015"/>
    </source>
</evidence>
<keyword evidence="3" id="KW-0731">Sigma factor</keyword>
<dbReference type="InterPro" id="IPR014284">
    <property type="entry name" value="RNA_pol_sigma-70_dom"/>
</dbReference>
<feature type="domain" description="RNA polymerase sigma factor 70 region 4 type 2" evidence="7">
    <location>
        <begin position="121"/>
        <end position="174"/>
    </location>
</feature>
<evidence type="ECO:0000313" key="8">
    <source>
        <dbReference type="EMBL" id="MDA2814732.1"/>
    </source>
</evidence>
<dbReference type="InterPro" id="IPR039425">
    <property type="entry name" value="RNA_pol_sigma-70-like"/>
</dbReference>
<dbReference type="InterPro" id="IPR013325">
    <property type="entry name" value="RNA_pol_sigma_r2"/>
</dbReference>